<evidence type="ECO:0000256" key="4">
    <source>
        <dbReference type="ARBA" id="ARBA00009605"/>
    </source>
</evidence>
<dbReference type="GO" id="GO:0005886">
    <property type="term" value="C:plasma membrane"/>
    <property type="evidence" value="ECO:0007669"/>
    <property type="project" value="TreeGrafter"/>
</dbReference>
<dbReference type="InterPro" id="IPR001245">
    <property type="entry name" value="Ser-Thr/Tyr_kinase_cat_dom"/>
</dbReference>
<dbReference type="FunFam" id="1.10.510.10:FF:000487">
    <property type="entry name" value="Anti-Muellerian hormone type-2 receptor"/>
    <property type="match status" value="1"/>
</dbReference>
<gene>
    <name evidence="25" type="primary">BMPR2</name>
    <name evidence="25" type="ORF">Bhyg_16495</name>
</gene>
<dbReference type="GO" id="GO:0005024">
    <property type="term" value="F:transforming growth factor beta receptor activity"/>
    <property type="evidence" value="ECO:0007669"/>
    <property type="project" value="TreeGrafter"/>
</dbReference>
<dbReference type="Proteomes" id="UP001151699">
    <property type="component" value="Unassembled WGS sequence"/>
</dbReference>
<dbReference type="PROSITE" id="PS50011">
    <property type="entry name" value="PROTEIN_KINASE_DOM"/>
    <property type="match status" value="1"/>
</dbReference>
<keyword evidence="13 21" id="KW-0067">ATP-binding</keyword>
<comment type="subcellular location">
    <subcellularLocation>
        <location evidence="3">Membrane</location>
        <topology evidence="3">Single-pass type I membrane protein</topology>
    </subcellularLocation>
</comment>
<evidence type="ECO:0000256" key="13">
    <source>
        <dbReference type="ARBA" id="ARBA00022840"/>
    </source>
</evidence>
<evidence type="ECO:0000256" key="15">
    <source>
        <dbReference type="ARBA" id="ARBA00022989"/>
    </source>
</evidence>
<evidence type="ECO:0000256" key="22">
    <source>
        <dbReference type="SAM" id="MobiDB-lite"/>
    </source>
</evidence>
<accession>A0A9Q0RVX5</accession>
<keyword evidence="7" id="KW-0808">Transferase</keyword>
<keyword evidence="15" id="KW-1133">Transmembrane helix</keyword>
<evidence type="ECO:0000256" key="19">
    <source>
        <dbReference type="ARBA" id="ARBA00047681"/>
    </source>
</evidence>
<evidence type="ECO:0000256" key="7">
    <source>
        <dbReference type="ARBA" id="ARBA00022679"/>
    </source>
</evidence>
<feature type="compositionally biased region" description="Polar residues" evidence="22">
    <location>
        <begin position="717"/>
        <end position="748"/>
    </location>
</feature>
<dbReference type="EMBL" id="WJQU01000771">
    <property type="protein sequence ID" value="KAJ6634282.1"/>
    <property type="molecule type" value="Genomic_DNA"/>
</dbReference>
<evidence type="ECO:0000259" key="24">
    <source>
        <dbReference type="PROSITE" id="PS50011"/>
    </source>
</evidence>
<comment type="cofactor">
    <cofactor evidence="2">
        <name>Mg(2+)</name>
        <dbReference type="ChEBI" id="CHEBI:18420"/>
    </cofactor>
</comment>
<dbReference type="SUPFAM" id="SSF57302">
    <property type="entry name" value="Snake toxin-like"/>
    <property type="match status" value="1"/>
</dbReference>
<feature type="domain" description="Protein kinase" evidence="24">
    <location>
        <begin position="234"/>
        <end position="539"/>
    </location>
</feature>
<dbReference type="InterPro" id="IPR045860">
    <property type="entry name" value="Snake_toxin-like_sf"/>
</dbReference>
<dbReference type="SUPFAM" id="SSF56112">
    <property type="entry name" value="Protein kinase-like (PK-like)"/>
    <property type="match status" value="1"/>
</dbReference>
<keyword evidence="17 25" id="KW-0675">Receptor</keyword>
<keyword evidence="11 21" id="KW-0547">Nucleotide-binding</keyword>
<evidence type="ECO:0000313" key="26">
    <source>
        <dbReference type="Proteomes" id="UP001151699"/>
    </source>
</evidence>
<dbReference type="GO" id="GO:0043235">
    <property type="term" value="C:receptor complex"/>
    <property type="evidence" value="ECO:0007669"/>
    <property type="project" value="TreeGrafter"/>
</dbReference>
<dbReference type="CDD" id="cd14054">
    <property type="entry name" value="STKc_BMPR2_AMHR2"/>
    <property type="match status" value="1"/>
</dbReference>
<feature type="region of interest" description="Disordered" evidence="22">
    <location>
        <begin position="717"/>
        <end position="749"/>
    </location>
</feature>
<dbReference type="InterPro" id="IPR017441">
    <property type="entry name" value="Protein_kinase_ATP_BS"/>
</dbReference>
<evidence type="ECO:0000256" key="6">
    <source>
        <dbReference type="ARBA" id="ARBA00022527"/>
    </source>
</evidence>
<keyword evidence="18" id="KW-0325">Glycoprotein</keyword>
<dbReference type="GO" id="GO:0030509">
    <property type="term" value="P:BMP signaling pathway"/>
    <property type="evidence" value="ECO:0007669"/>
    <property type="project" value="TreeGrafter"/>
</dbReference>
<evidence type="ECO:0000256" key="11">
    <source>
        <dbReference type="ARBA" id="ARBA00022741"/>
    </source>
</evidence>
<proteinExistence type="inferred from homology"/>
<feature type="binding site" evidence="21">
    <location>
        <position position="261"/>
    </location>
    <ligand>
        <name>ATP</name>
        <dbReference type="ChEBI" id="CHEBI:30616"/>
    </ligand>
</feature>
<dbReference type="FunFam" id="3.30.200.20:FF:000094">
    <property type="entry name" value="Serine/threonine-protein kinase receptor"/>
    <property type="match status" value="1"/>
</dbReference>
<dbReference type="InterPro" id="IPR000719">
    <property type="entry name" value="Prot_kinase_dom"/>
</dbReference>
<evidence type="ECO:0000256" key="3">
    <source>
        <dbReference type="ARBA" id="ARBA00004479"/>
    </source>
</evidence>
<dbReference type="InterPro" id="IPR000472">
    <property type="entry name" value="Activin_recp"/>
</dbReference>
<comment type="similarity">
    <text evidence="4">Belongs to the protein kinase superfamily. TKL Ser/Thr protein kinase family. TGFB receptor subfamily.</text>
</comment>
<evidence type="ECO:0000256" key="23">
    <source>
        <dbReference type="SAM" id="SignalP"/>
    </source>
</evidence>
<evidence type="ECO:0000256" key="8">
    <source>
        <dbReference type="ARBA" id="ARBA00022692"/>
    </source>
</evidence>
<dbReference type="GO" id="GO:0005524">
    <property type="term" value="F:ATP binding"/>
    <property type="evidence" value="ECO:0007669"/>
    <property type="project" value="UniProtKB-UniRule"/>
</dbReference>
<dbReference type="EC" id="2.7.11.30" evidence="5"/>
<evidence type="ECO:0000256" key="5">
    <source>
        <dbReference type="ARBA" id="ARBA00012401"/>
    </source>
</evidence>
<name>A0A9Q0RVX5_9DIPT</name>
<keyword evidence="6" id="KW-0723">Serine/threonine-protein kinase</keyword>
<keyword evidence="8" id="KW-0812">Transmembrane</keyword>
<dbReference type="CDD" id="cd23618">
    <property type="entry name" value="TFP_LU_ECD_Wit"/>
    <property type="match status" value="1"/>
</dbReference>
<reference evidence="25" key="1">
    <citation type="submission" date="2022-07" db="EMBL/GenBank/DDBJ databases">
        <authorList>
            <person name="Trinca V."/>
            <person name="Uliana J.V.C."/>
            <person name="Torres T.T."/>
            <person name="Ward R.J."/>
            <person name="Monesi N."/>
        </authorList>
    </citation>
    <scope>NUCLEOTIDE SEQUENCE</scope>
    <source>
        <strain evidence="25">HSMRA1968</strain>
        <tissue evidence="25">Whole embryos</tissue>
    </source>
</reference>
<evidence type="ECO:0000256" key="18">
    <source>
        <dbReference type="ARBA" id="ARBA00023180"/>
    </source>
</evidence>
<feature type="chain" id="PRO_5040164175" description="receptor protein serine/threonine kinase" evidence="23">
    <location>
        <begin position="25"/>
        <end position="859"/>
    </location>
</feature>
<evidence type="ECO:0000256" key="9">
    <source>
        <dbReference type="ARBA" id="ARBA00022723"/>
    </source>
</evidence>
<evidence type="ECO:0000256" key="2">
    <source>
        <dbReference type="ARBA" id="ARBA00001946"/>
    </source>
</evidence>
<sequence length="859" mass="96103">MAAKLFKLIFVAFLSNMWVPEHSGAPAKDLMCAEYIAPGINALPDNDDYKEYSDEDENTDDDQRSYEKGNHFKMDLARPKGTVLCPKSSDFCFSLWRTDENGSVVIVRQGCWQTEGSESCQNNRCFSDKPKSSTRSHRFCCCSDHMCNANITTSEFAEEISSIAPYIEPSELEVVISIWTNSLTWICVSLIVFIVSAILLAYICRTSLKAEAELSPLSPSGPGYSSNLHNVDNLKLCAMIGQGKYGTVWRGMINEIPVAVKIFPSQHKQYFINEKNIYSVNLMDSPSLLEYYGCDTRRTLHDNIEYLIVLSLAPLGCLQDWLHENTTSFTTFAKMAKSVARGLSHLHTELKKNGLEKPCICHRDLNTRNILVKADLSCCISDFGFALKTYGPRYEWKGEISLAETKSINEVGTLRYMAPEVLEGAVNLRDCETALKQIDIYSLGLILWELCTRCHDWYPAGDSPPPYASPYEAEIGKCPSFEQMQVLVSRHKARPIFPMNWGGGTAAKIAKETCEDCWDHDAEARLTALCAEERIQELCKYEPKNAATNGEIISRQISATNNSNAHTFRVVDAAKNLYKAEDEITIITPPNQILPTANSDFTDKTRGLANSVHTLLGSSSSTPKIIQNQILFEKNRSSQSVEGAHTSYSHVEDSTSVDELLSAKSKHSDRKIKGWHGVRTLIQEKLFSYHPYDGRNINPDKLNIIDRAAVVNTSSPIKKSLQKTESMQRPSNLNIQSKPNVSAPSSSIVKGVKKPPGDLYQAFTIVTENPKIVVSKSTSAVKSLSALEQIDDRMLKRQRSLEMFREVFGAKGSIERLRDPSQRVLTPGDVPLSVRKMRASKTLSLYDDRMMDTTTRNTL</sequence>
<evidence type="ECO:0000256" key="14">
    <source>
        <dbReference type="ARBA" id="ARBA00022842"/>
    </source>
</evidence>
<comment type="catalytic activity">
    <reaction evidence="19">
        <text>L-seryl-[receptor-protein] + ATP = O-phospho-L-seryl-[receptor-protein] + ADP + H(+)</text>
        <dbReference type="Rhea" id="RHEA:18673"/>
        <dbReference type="Rhea" id="RHEA-COMP:11022"/>
        <dbReference type="Rhea" id="RHEA-COMP:11023"/>
        <dbReference type="ChEBI" id="CHEBI:15378"/>
        <dbReference type="ChEBI" id="CHEBI:29999"/>
        <dbReference type="ChEBI" id="CHEBI:30616"/>
        <dbReference type="ChEBI" id="CHEBI:83421"/>
        <dbReference type="ChEBI" id="CHEBI:456216"/>
        <dbReference type="EC" id="2.7.11.30"/>
    </reaction>
</comment>
<protein>
    <recommendedName>
        <fullName evidence="5">receptor protein serine/threonine kinase</fullName>
        <ecNumber evidence="5">2.7.11.30</ecNumber>
    </recommendedName>
</protein>
<dbReference type="Gene3D" id="2.10.60.10">
    <property type="entry name" value="CD59"/>
    <property type="match status" value="1"/>
</dbReference>
<dbReference type="Pfam" id="PF07714">
    <property type="entry name" value="PK_Tyr_Ser-Thr"/>
    <property type="match status" value="1"/>
</dbReference>
<keyword evidence="9" id="KW-0479">Metal-binding</keyword>
<dbReference type="Pfam" id="PF01064">
    <property type="entry name" value="Activin_recp"/>
    <property type="match status" value="1"/>
</dbReference>
<organism evidence="25 26">
    <name type="scientific">Pseudolycoriella hygida</name>
    <dbReference type="NCBI Taxonomy" id="35572"/>
    <lineage>
        <taxon>Eukaryota</taxon>
        <taxon>Metazoa</taxon>
        <taxon>Ecdysozoa</taxon>
        <taxon>Arthropoda</taxon>
        <taxon>Hexapoda</taxon>
        <taxon>Insecta</taxon>
        <taxon>Pterygota</taxon>
        <taxon>Neoptera</taxon>
        <taxon>Endopterygota</taxon>
        <taxon>Diptera</taxon>
        <taxon>Nematocera</taxon>
        <taxon>Sciaroidea</taxon>
        <taxon>Sciaridae</taxon>
        <taxon>Pseudolycoriella</taxon>
    </lineage>
</organism>
<keyword evidence="12" id="KW-0418">Kinase</keyword>
<comment type="catalytic activity">
    <reaction evidence="20">
        <text>L-threonyl-[receptor-protein] + ATP = O-phospho-L-threonyl-[receptor-protein] + ADP + H(+)</text>
        <dbReference type="Rhea" id="RHEA:44880"/>
        <dbReference type="Rhea" id="RHEA-COMP:11024"/>
        <dbReference type="Rhea" id="RHEA-COMP:11025"/>
        <dbReference type="ChEBI" id="CHEBI:15378"/>
        <dbReference type="ChEBI" id="CHEBI:30013"/>
        <dbReference type="ChEBI" id="CHEBI:30616"/>
        <dbReference type="ChEBI" id="CHEBI:61977"/>
        <dbReference type="ChEBI" id="CHEBI:456216"/>
        <dbReference type="EC" id="2.7.11.30"/>
    </reaction>
</comment>
<feature type="region of interest" description="Disordered" evidence="22">
    <location>
        <begin position="46"/>
        <end position="68"/>
    </location>
</feature>
<evidence type="ECO:0000256" key="21">
    <source>
        <dbReference type="PROSITE-ProRule" id="PRU10141"/>
    </source>
</evidence>
<dbReference type="Gene3D" id="1.10.510.10">
    <property type="entry name" value="Transferase(Phosphotransferase) domain 1"/>
    <property type="match status" value="1"/>
</dbReference>
<dbReference type="OrthoDB" id="669224at2759"/>
<keyword evidence="16" id="KW-0472">Membrane</keyword>
<evidence type="ECO:0000256" key="16">
    <source>
        <dbReference type="ARBA" id="ARBA00023136"/>
    </source>
</evidence>
<feature type="signal peptide" evidence="23">
    <location>
        <begin position="1"/>
        <end position="24"/>
    </location>
</feature>
<evidence type="ECO:0000256" key="10">
    <source>
        <dbReference type="ARBA" id="ARBA00022729"/>
    </source>
</evidence>
<comment type="caution">
    <text evidence="25">The sequence shown here is derived from an EMBL/GenBank/DDBJ whole genome shotgun (WGS) entry which is preliminary data.</text>
</comment>
<dbReference type="PROSITE" id="PS00107">
    <property type="entry name" value="PROTEIN_KINASE_ATP"/>
    <property type="match status" value="1"/>
</dbReference>
<keyword evidence="14" id="KW-0460">Magnesium</keyword>
<dbReference type="Gene3D" id="3.30.200.20">
    <property type="entry name" value="Phosphorylase Kinase, domain 1"/>
    <property type="match status" value="1"/>
</dbReference>
<evidence type="ECO:0000256" key="1">
    <source>
        <dbReference type="ARBA" id="ARBA00001936"/>
    </source>
</evidence>
<evidence type="ECO:0000313" key="25">
    <source>
        <dbReference type="EMBL" id="KAJ6634282.1"/>
    </source>
</evidence>
<dbReference type="PANTHER" id="PTHR23255">
    <property type="entry name" value="TRANSFORMING GROWTH FACTOR-BETA RECEPTOR TYPE I AND II"/>
    <property type="match status" value="1"/>
</dbReference>
<evidence type="ECO:0000256" key="20">
    <source>
        <dbReference type="ARBA" id="ARBA00048773"/>
    </source>
</evidence>
<evidence type="ECO:0000256" key="17">
    <source>
        <dbReference type="ARBA" id="ARBA00023170"/>
    </source>
</evidence>
<dbReference type="InterPro" id="IPR011009">
    <property type="entry name" value="Kinase-like_dom_sf"/>
</dbReference>
<comment type="cofactor">
    <cofactor evidence="1">
        <name>Mn(2+)</name>
        <dbReference type="ChEBI" id="CHEBI:29035"/>
    </cofactor>
</comment>
<evidence type="ECO:0000256" key="12">
    <source>
        <dbReference type="ARBA" id="ARBA00022777"/>
    </source>
</evidence>
<dbReference type="AlphaFoldDB" id="A0A9Q0RVX5"/>
<keyword evidence="10 23" id="KW-0732">Signal</keyword>
<dbReference type="PANTHER" id="PTHR23255:SF100">
    <property type="entry name" value="RECEPTOR PROTEIN SERINE_THREONINE KINASE"/>
    <property type="match status" value="1"/>
</dbReference>
<keyword evidence="26" id="KW-1185">Reference proteome</keyword>
<dbReference type="InterPro" id="IPR000333">
    <property type="entry name" value="TGFB_receptor"/>
</dbReference>